<gene>
    <name evidence="7" type="ORF">LSH36_473g01010</name>
</gene>
<sequence length="927" mass="107768">MNSKRRSRKVTVENDKIAVGDISSSEKRKLSVFERLGPGAPRKYDVPEKHSTVDTESATGICHKWQKYGTCQYGGKCRYQHGPRRRTHFVEQLAKRDRLRRLSQLKQELSRLDQEEKERERIERAGLAQISSDESEKDIPPVITPPAKHKKEKGVGEQSKHHVPLEKETLKAKQKALEKPKLTEKPKLIEKKKAGPMIPRSVQQKVVKPRQSSSSPSKSSSRSPSAVRKKRSSPKQMKRDKMPTVEKHVDDVIKMDVIGHGEHGLREAQHHTYSPSYRSDSKKDKAGEKTSRAHRELSPRVEIRDRSGERMARSRREVSPRIEGKDKVVGRNSRSRRELSPTSVARHRDLERESLRSAGVRQRGRSTTPQSRHSQSDGHWSRRATSRRTSSSSSSSSSDSSSSSSPSPVRSSRRSRSPRHQYASPHRRSPGKRTDVCSQSLSRHGKNPAGYGKGSRKVKDIERSPSKRRDTMERILHSRDRSVPVDVSKKHQLTELELRKIDDLSRRRDSSPRDSHWGESSVDKLRRQRSSEDERKQAIISESRHDQVDTMERSDRRKLEPSQSSRQRSTREVIDKRLHSTKSHDEYITEYDTRTHSPHSSTRALTPTDRHRVDYAQYREGYASATSERDRYADRDRYEVYARDTHDAYGRSEDRNREVDRERDYVSSTVIDSRDRDRYDRESSYSHSHYSSYVRDYDTSTRSDLDRRRESSRDVSSDRGRNRDWQLDRARWDRDRLRDDPRLLDSEIARSVHDPRDLIDPRDLVRDHTRDSRDVRVDSRSDSHSDLRIKVHSDVRSDLRSESRVDVRSDSRVDVRGETRVDVRSESHVDVRTDNRLDVRVDPRADVRDVHISSRSRDRSTDNRDSRGRSDRDRLVDVEHKDPSHDHLSRRTEWEQTARSWTSDKSKDRLVSGSRCVCVFVCVCVCV</sequence>
<dbReference type="AlphaFoldDB" id="A0AAD9J987"/>
<feature type="compositionally biased region" description="Low complexity" evidence="5">
    <location>
        <begin position="685"/>
        <end position="694"/>
    </location>
</feature>
<feature type="region of interest" description="Disordered" evidence="5">
    <location>
        <begin position="105"/>
        <end position="488"/>
    </location>
</feature>
<reference evidence="7" key="1">
    <citation type="journal article" date="2023" name="Mol. Biol. Evol.">
        <title>Third-Generation Sequencing Reveals the Adaptive Role of the Epigenome in Three Deep-Sea Polychaetes.</title>
        <authorList>
            <person name="Perez M."/>
            <person name="Aroh O."/>
            <person name="Sun Y."/>
            <person name="Lan Y."/>
            <person name="Juniper S.K."/>
            <person name="Young C.R."/>
            <person name="Angers B."/>
            <person name="Qian P.Y."/>
        </authorList>
    </citation>
    <scope>NUCLEOTIDE SEQUENCE</scope>
    <source>
        <strain evidence="7">P08H-3</strain>
    </source>
</reference>
<evidence type="ECO:0000256" key="1">
    <source>
        <dbReference type="ARBA" id="ARBA00022723"/>
    </source>
</evidence>
<dbReference type="GO" id="GO:0008270">
    <property type="term" value="F:zinc ion binding"/>
    <property type="evidence" value="ECO:0007669"/>
    <property type="project" value="UniProtKB-KW"/>
</dbReference>
<keyword evidence="2 4" id="KW-0863">Zinc-finger</keyword>
<organism evidence="7 8">
    <name type="scientific">Paralvinella palmiformis</name>
    <dbReference type="NCBI Taxonomy" id="53620"/>
    <lineage>
        <taxon>Eukaryota</taxon>
        <taxon>Metazoa</taxon>
        <taxon>Spiralia</taxon>
        <taxon>Lophotrochozoa</taxon>
        <taxon>Annelida</taxon>
        <taxon>Polychaeta</taxon>
        <taxon>Sedentaria</taxon>
        <taxon>Canalipalpata</taxon>
        <taxon>Terebellida</taxon>
        <taxon>Terebelliformia</taxon>
        <taxon>Alvinellidae</taxon>
        <taxon>Paralvinella</taxon>
    </lineage>
</organism>
<feature type="compositionally biased region" description="Basic and acidic residues" evidence="5">
    <location>
        <begin position="695"/>
        <end position="720"/>
    </location>
</feature>
<evidence type="ECO:0000313" key="7">
    <source>
        <dbReference type="EMBL" id="KAK2148962.1"/>
    </source>
</evidence>
<feature type="region of interest" description="Disordered" evidence="5">
    <location>
        <begin position="504"/>
        <end position="630"/>
    </location>
</feature>
<dbReference type="SUPFAM" id="SSF90229">
    <property type="entry name" value="CCCH zinc finger"/>
    <property type="match status" value="1"/>
</dbReference>
<feature type="compositionally biased region" description="Basic and acidic residues" evidence="5">
    <location>
        <begin position="237"/>
        <end position="270"/>
    </location>
</feature>
<dbReference type="Proteomes" id="UP001208570">
    <property type="component" value="Unassembled WGS sequence"/>
</dbReference>
<feature type="compositionally biased region" description="Basic residues" evidence="5">
    <location>
        <begin position="227"/>
        <end position="236"/>
    </location>
</feature>
<feature type="region of interest" description="Disordered" evidence="5">
    <location>
        <begin position="676"/>
        <end position="720"/>
    </location>
</feature>
<feature type="compositionally biased region" description="Basic and acidic residues" evidence="5">
    <location>
        <begin position="457"/>
        <end position="488"/>
    </location>
</feature>
<accession>A0AAD9J987</accession>
<dbReference type="PROSITE" id="PS50103">
    <property type="entry name" value="ZF_C3H1"/>
    <property type="match status" value="1"/>
</dbReference>
<dbReference type="EMBL" id="JAODUP010000473">
    <property type="protein sequence ID" value="KAK2148962.1"/>
    <property type="molecule type" value="Genomic_DNA"/>
</dbReference>
<feature type="compositionally biased region" description="Basic and acidic residues" evidence="5">
    <location>
        <begin position="346"/>
        <end position="355"/>
    </location>
</feature>
<evidence type="ECO:0000256" key="2">
    <source>
        <dbReference type="ARBA" id="ARBA00022771"/>
    </source>
</evidence>
<feature type="compositionally biased region" description="Basic and acidic residues" evidence="5">
    <location>
        <begin position="108"/>
        <end position="124"/>
    </location>
</feature>
<keyword evidence="1 4" id="KW-0479">Metal-binding</keyword>
<comment type="caution">
    <text evidence="7">The sequence shown here is derived from an EMBL/GenBank/DDBJ whole genome shotgun (WGS) entry which is preliminary data.</text>
</comment>
<evidence type="ECO:0000313" key="8">
    <source>
        <dbReference type="Proteomes" id="UP001208570"/>
    </source>
</evidence>
<feature type="compositionally biased region" description="Low complexity" evidence="5">
    <location>
        <begin position="387"/>
        <end position="410"/>
    </location>
</feature>
<dbReference type="InterPro" id="IPR000571">
    <property type="entry name" value="Znf_CCCH"/>
</dbReference>
<feature type="compositionally biased region" description="Low complexity" evidence="5">
    <location>
        <begin position="201"/>
        <end position="226"/>
    </location>
</feature>
<evidence type="ECO:0000256" key="5">
    <source>
        <dbReference type="SAM" id="MobiDB-lite"/>
    </source>
</evidence>
<feature type="compositionally biased region" description="Basic residues" evidence="5">
    <location>
        <begin position="411"/>
        <end position="431"/>
    </location>
</feature>
<feature type="compositionally biased region" description="Basic and acidic residues" evidence="5">
    <location>
        <begin position="504"/>
        <end position="560"/>
    </location>
</feature>
<dbReference type="SMART" id="SM00356">
    <property type="entry name" value="ZnF_C3H1"/>
    <property type="match status" value="1"/>
</dbReference>
<feature type="region of interest" description="Disordered" evidence="5">
    <location>
        <begin position="763"/>
        <end position="785"/>
    </location>
</feature>
<name>A0AAD9J987_9ANNE</name>
<keyword evidence="3 4" id="KW-0862">Zinc</keyword>
<dbReference type="Pfam" id="PF00642">
    <property type="entry name" value="zf-CCCH"/>
    <property type="match status" value="1"/>
</dbReference>
<evidence type="ECO:0000259" key="6">
    <source>
        <dbReference type="PROSITE" id="PS50103"/>
    </source>
</evidence>
<evidence type="ECO:0000256" key="3">
    <source>
        <dbReference type="ARBA" id="ARBA00022833"/>
    </source>
</evidence>
<evidence type="ECO:0000256" key="4">
    <source>
        <dbReference type="PROSITE-ProRule" id="PRU00723"/>
    </source>
</evidence>
<feature type="zinc finger region" description="C3H1-type" evidence="4">
    <location>
        <begin position="56"/>
        <end position="84"/>
    </location>
</feature>
<feature type="compositionally biased region" description="Basic and acidic residues" evidence="5">
    <location>
        <begin position="279"/>
        <end position="339"/>
    </location>
</feature>
<dbReference type="InterPro" id="IPR036855">
    <property type="entry name" value="Znf_CCCH_sf"/>
</dbReference>
<proteinExistence type="predicted"/>
<feature type="compositionally biased region" description="Basic and acidic residues" evidence="5">
    <location>
        <begin position="569"/>
        <end position="595"/>
    </location>
</feature>
<feature type="region of interest" description="Disordered" evidence="5">
    <location>
        <begin position="850"/>
        <end position="897"/>
    </location>
</feature>
<keyword evidence="8" id="KW-1185">Reference proteome</keyword>
<protein>
    <recommendedName>
        <fullName evidence="6">C3H1-type domain-containing protein</fullName>
    </recommendedName>
</protein>
<dbReference type="Gene3D" id="4.10.1000.10">
    <property type="entry name" value="Zinc finger, CCCH-type"/>
    <property type="match status" value="1"/>
</dbReference>
<feature type="domain" description="C3H1-type" evidence="6">
    <location>
        <begin position="56"/>
        <end position="84"/>
    </location>
</feature>
<feature type="compositionally biased region" description="Basic and acidic residues" evidence="5">
    <location>
        <begin position="153"/>
        <end position="193"/>
    </location>
</feature>